<evidence type="ECO:0000256" key="1">
    <source>
        <dbReference type="ARBA" id="ARBA00005250"/>
    </source>
</evidence>
<sequence>MKLTKTLSLFTGAALLLCSSVALANRFADVQVSATPLKDNVYMLTGAGGNMAAVAAPQGVLLIDSQYAELAEKIRASLKTLSPAELTTLINTHMHGDHVGGNAALAARADIIAHANVKTRLAANANFDPAGLPKTSITEKTTLNHYGVELVLEPMPASHTDGDLLIWFPAQNIVHMGDLMFQGRFPFVDTNNGGNVQQYIENTRYVISKIDEQTQVIPGHGELTNKAGLQRELAMMEQTLALVTAAKQQGVSEAELIAKGLGDEFKAWHWNFITEERWIKTLYQAVP</sequence>
<dbReference type="Gene3D" id="3.60.15.10">
    <property type="entry name" value="Ribonuclease Z/Hydroxyacylglutathione hydrolase-like"/>
    <property type="match status" value="1"/>
</dbReference>
<dbReference type="PANTHER" id="PTHR42951">
    <property type="entry name" value="METALLO-BETA-LACTAMASE DOMAIN-CONTAINING"/>
    <property type="match status" value="1"/>
</dbReference>
<keyword evidence="2" id="KW-0732">Signal</keyword>
<dbReference type="InterPro" id="IPR036866">
    <property type="entry name" value="RibonucZ/Hydroxyglut_hydro"/>
</dbReference>
<dbReference type="AlphaFoldDB" id="H3ZA55"/>
<dbReference type="CDD" id="cd16282">
    <property type="entry name" value="metallo-hydrolase-like_MBL-fold"/>
    <property type="match status" value="1"/>
</dbReference>
<keyword evidence="5" id="KW-1185">Reference proteome</keyword>
<dbReference type="Proteomes" id="UP000012046">
    <property type="component" value="Unassembled WGS sequence"/>
</dbReference>
<dbReference type="EMBL" id="AHTH01000003">
    <property type="protein sequence ID" value="EHR42557.1"/>
    <property type="molecule type" value="Genomic_DNA"/>
</dbReference>
<accession>H3ZA55</accession>
<dbReference type="InterPro" id="IPR050855">
    <property type="entry name" value="NDM-1-like"/>
</dbReference>
<evidence type="ECO:0000259" key="3">
    <source>
        <dbReference type="SMART" id="SM00849"/>
    </source>
</evidence>
<proteinExistence type="inferred from homology"/>
<protein>
    <submittedName>
        <fullName evidence="4">Zn-dependent hydrolase</fullName>
    </submittedName>
</protein>
<reference evidence="4 5" key="1">
    <citation type="journal article" date="2012" name="J. Bacteriol.">
        <title>Genome Sequence of Extracellular-Protease-Producing Alishewanella jeotgali Isolated from Traditional Korean Fermented Seafood.</title>
        <authorList>
            <person name="Jung J."/>
            <person name="Chun J."/>
            <person name="Park W."/>
        </authorList>
    </citation>
    <scope>NUCLEOTIDE SEQUENCE [LARGE SCALE GENOMIC DNA]</scope>
    <source>
        <strain evidence="4 5">KCTC 22429</strain>
    </source>
</reference>
<dbReference type="PANTHER" id="PTHR42951:SF4">
    <property type="entry name" value="ACYL-COENZYME A THIOESTERASE MBLAC2"/>
    <property type="match status" value="1"/>
</dbReference>
<gene>
    <name evidence="4" type="ORF">AJE_01034</name>
</gene>
<dbReference type="GO" id="GO:0017001">
    <property type="term" value="P:antibiotic catabolic process"/>
    <property type="evidence" value="ECO:0007669"/>
    <property type="project" value="UniProtKB-ARBA"/>
</dbReference>
<dbReference type="InterPro" id="IPR001279">
    <property type="entry name" value="Metallo-B-lactamas"/>
</dbReference>
<feature type="signal peptide" evidence="2">
    <location>
        <begin position="1"/>
        <end position="24"/>
    </location>
</feature>
<dbReference type="eggNOG" id="COG0491">
    <property type="taxonomic scope" value="Bacteria"/>
</dbReference>
<evidence type="ECO:0000256" key="2">
    <source>
        <dbReference type="SAM" id="SignalP"/>
    </source>
</evidence>
<dbReference type="PATRIC" id="fig|1129374.4.peg.210"/>
<evidence type="ECO:0000313" key="4">
    <source>
        <dbReference type="EMBL" id="EHR42557.1"/>
    </source>
</evidence>
<comment type="caution">
    <text evidence="4">The sequence shown here is derived from an EMBL/GenBank/DDBJ whole genome shotgun (WGS) entry which is preliminary data.</text>
</comment>
<evidence type="ECO:0000313" key="5">
    <source>
        <dbReference type="Proteomes" id="UP000012046"/>
    </source>
</evidence>
<dbReference type="GO" id="GO:0016787">
    <property type="term" value="F:hydrolase activity"/>
    <property type="evidence" value="ECO:0007669"/>
    <property type="project" value="UniProtKB-KW"/>
</dbReference>
<organism evidence="4 5">
    <name type="scientific">Alishewanella jeotgali KCTC 22429</name>
    <dbReference type="NCBI Taxonomy" id="1129374"/>
    <lineage>
        <taxon>Bacteria</taxon>
        <taxon>Pseudomonadati</taxon>
        <taxon>Pseudomonadota</taxon>
        <taxon>Gammaproteobacteria</taxon>
        <taxon>Alteromonadales</taxon>
        <taxon>Alteromonadaceae</taxon>
        <taxon>Alishewanella</taxon>
    </lineage>
</organism>
<keyword evidence="4" id="KW-0378">Hydrolase</keyword>
<dbReference type="STRING" id="1129374.AJE_01034"/>
<dbReference type="SMART" id="SM00849">
    <property type="entry name" value="Lactamase_B"/>
    <property type="match status" value="1"/>
</dbReference>
<comment type="similarity">
    <text evidence="1">Belongs to the metallo-beta-lactamase superfamily. Class-B beta-lactamase family.</text>
</comment>
<feature type="chain" id="PRO_5003590946" evidence="2">
    <location>
        <begin position="25"/>
        <end position="287"/>
    </location>
</feature>
<feature type="domain" description="Metallo-beta-lactamase" evidence="3">
    <location>
        <begin position="48"/>
        <end position="220"/>
    </location>
</feature>
<name>H3ZA55_9ALTE</name>
<dbReference type="RefSeq" id="WP_008949272.1">
    <property type="nucleotide sequence ID" value="NZ_AHTH01000003.1"/>
</dbReference>
<dbReference type="SUPFAM" id="SSF56281">
    <property type="entry name" value="Metallo-hydrolase/oxidoreductase"/>
    <property type="match status" value="1"/>
</dbReference>
<dbReference type="Pfam" id="PF00753">
    <property type="entry name" value="Lactamase_B"/>
    <property type="match status" value="1"/>
</dbReference>